<dbReference type="GO" id="GO:0001917">
    <property type="term" value="C:photoreceptor inner segment"/>
    <property type="evidence" value="ECO:0007669"/>
    <property type="project" value="UniProtKB-SubCell"/>
</dbReference>
<feature type="domain" description="GAIN-B" evidence="23">
    <location>
        <begin position="5484"/>
        <end position="5638"/>
    </location>
</feature>
<accession>A0A671Y309</accession>
<comment type="subcellular location">
    <subcellularLocation>
        <location evidence="3">Cell membrane</location>
        <topology evidence="3">Multi-pass membrane protein</topology>
    </subcellularLocation>
    <subcellularLocation>
        <location evidence="1">Cell projection</location>
        <location evidence="1">Stereocilium membrane</location>
    </subcellularLocation>
    <subcellularLocation>
        <location evidence="2">Photoreceptor inner segment</location>
    </subcellularLocation>
</comment>
<evidence type="ECO:0000256" key="17">
    <source>
        <dbReference type="ARBA" id="ARBA00023273"/>
    </source>
</evidence>
<keyword evidence="10" id="KW-0106">Calcium</keyword>
<dbReference type="SMART" id="SM00237">
    <property type="entry name" value="Calx_beta"/>
    <property type="match status" value="20"/>
</dbReference>
<evidence type="ECO:0000256" key="11">
    <source>
        <dbReference type="ARBA" id="ARBA00022989"/>
    </source>
</evidence>
<evidence type="ECO:0000256" key="18">
    <source>
        <dbReference type="ARBA" id="ARBA00070037"/>
    </source>
</evidence>
<evidence type="ECO:0000256" key="1">
    <source>
        <dbReference type="ARBA" id="ARBA00004289"/>
    </source>
</evidence>
<dbReference type="Pfam" id="PF00002">
    <property type="entry name" value="7tm_2"/>
    <property type="match status" value="1"/>
</dbReference>
<evidence type="ECO:0000256" key="16">
    <source>
        <dbReference type="ARBA" id="ARBA00023224"/>
    </source>
</evidence>
<evidence type="ECO:0000256" key="21">
    <source>
        <dbReference type="SAM" id="MobiDB-lite"/>
    </source>
</evidence>
<dbReference type="InterPro" id="IPR038081">
    <property type="entry name" value="CalX-like_sf"/>
</dbReference>
<keyword evidence="12" id="KW-0297">G-protein coupled receptor</keyword>
<feature type="compositionally biased region" description="Polar residues" evidence="21">
    <location>
        <begin position="1665"/>
        <end position="1677"/>
    </location>
</feature>
<evidence type="ECO:0000256" key="13">
    <source>
        <dbReference type="ARBA" id="ARBA00023136"/>
    </source>
</evidence>
<dbReference type="InterPro" id="IPR000832">
    <property type="entry name" value="GPCR_2_secretin-like"/>
</dbReference>
<dbReference type="PANTHER" id="PTHR46682">
    <property type="entry name" value="ADHESION G-PROTEIN COUPLED RECEPTOR V1"/>
    <property type="match status" value="1"/>
</dbReference>
<evidence type="ECO:0000256" key="6">
    <source>
        <dbReference type="ARBA" id="ARBA00022692"/>
    </source>
</evidence>
<dbReference type="GO" id="GO:0060171">
    <property type="term" value="C:stereocilium membrane"/>
    <property type="evidence" value="ECO:0007669"/>
    <property type="project" value="UniProtKB-SubCell"/>
</dbReference>
<dbReference type="Gene3D" id="2.60.220.50">
    <property type="match status" value="1"/>
</dbReference>
<dbReference type="InterPro" id="IPR046338">
    <property type="entry name" value="GAIN_dom_sf"/>
</dbReference>
<gene>
    <name evidence="25" type="primary">ADGRV1</name>
    <name evidence="25" type="synonym">adgrv1</name>
</gene>
<dbReference type="Gene3D" id="2.60.120.200">
    <property type="match status" value="1"/>
</dbReference>
<dbReference type="Pfam" id="PF01825">
    <property type="entry name" value="GPS"/>
    <property type="match status" value="1"/>
</dbReference>
<evidence type="ECO:0000256" key="22">
    <source>
        <dbReference type="SAM" id="Phobius"/>
    </source>
</evidence>
<keyword evidence="8" id="KW-0677">Repeat</keyword>
<dbReference type="GO" id="GO:0001965">
    <property type="term" value="F:G-protein alpha-subunit binding"/>
    <property type="evidence" value="ECO:0007669"/>
    <property type="project" value="TreeGrafter"/>
</dbReference>
<dbReference type="FunFam" id="2.60.40.2030:FF:000021">
    <property type="entry name" value="Adhesion G protein-coupled receptor V1"/>
    <property type="match status" value="1"/>
</dbReference>
<evidence type="ECO:0000256" key="7">
    <source>
        <dbReference type="ARBA" id="ARBA00022729"/>
    </source>
</evidence>
<evidence type="ECO:0000256" key="9">
    <source>
        <dbReference type="ARBA" id="ARBA00022801"/>
    </source>
</evidence>
<dbReference type="InterPro" id="IPR057244">
    <property type="entry name" value="GAIN_B"/>
</dbReference>
<proteinExistence type="inferred from homology"/>
<sequence>TTVTSEPATGLILAQSISGTTSESATLQFLGQTDFVVNESSTAVVRLVVERVGDPVNVTALVLLEGVDTGDFEAVNAAAFLLSTESSKTIFIAVKDDNLPEADETFTFNLTVQSSSNGVTLGTPNKATITILSNDNAFGIIAFNSTEEIVVDEPRGRNHYVPFTLIREKGTFGTVTVNYEISGGPNPAIEDLSPDRGNITIPVGQAVVHFSVLIQDDQIPEDDEVFLVRLTGVAGGALLRPNASSVQLRIRRNDSPLRFSHSIMAVQESAGVIALNVTRGRLTEDGPLIGSIDTEVSVDYMVVSGEGLGSATPAVDFLDLQPVRTLTFPPFVYKSSLLFNIRDDDVPEIAESFHLVLLEETIRGDAVLVPSNAVLVTIEPNDKPHGVLSISSSAVFQPITINEDLTQRFEGIIIVRNGGSYGAVSANWSISRNSSDLSPVSDDLTPAEGTVRFAAGQVTAMIPINIVAEDLPEEAEAFLLKLLPNTVTGNAEVDEPMEIVFHIQDSDDVYGLFRFDPAKEQSIQSQPEGRFLSLNFLREGGTLGDVSMTLTTLYIPAGPVDPALARDQVLNVSSSIKVVFAREQMVHVILPIRNDAFLQNGAHFLIQLNTLELVDISPPIPSNSPRFGGPLNLTLTITPDIANGEIGFISNTTVVVYEPEDSNTSTVSLPLRRDGTDGQAEVFWSLQPIGANRADITDKDLEPLSGSVVFLSGQSDAFINFTIMADDIPEVNETLLLSLDRSNVDNQILKAGFTSREIVIMENDDPGGVFEFSPSSRGPWLINEGEAVELHVVRAQGQLLKQLVRYAVMPSGNTEFYGATGILEFKPGEREVVVALVARPDGVPELDETFSVVLSSHSTPPSRLGNHREVNITVRKNDDPFGVIEFIQPGLTLSINESKGDEMHQAVYPVVRNRGHFGEVSVSWVLEPALSGDVSPLQGNITFKEGEYLKNLTLFSVPDEIPEDMENFTITVLNSTGGARLGNKLTANLQINKNDDPIYFSEPVVMRLQEGAVANFNVLRAGRADFVATVTYRVEYGNASPGDLTVLSNDTLLVFDVGEWMKNISVAVEDDNIPETDEPFYIVLYNATGDAVVYGADKATVVIEANDDANGIFSLEAIERPVKEGKTNNFYVLRERGHFGSVTVFWQLFANDSVTPLEENQEFTNTSGSITFTTGEETKPIVLEAISDKLPEFNEFFVLSLVNVSGEGGRLAETSLNASVLIPFNDDPFGVFAIADNNLDQEVAEDVLSEDDMADVTSFTILRQQGTFGDVRVAWEIVSGRFPEGLPLMDDLLLLASFPDEVQLRPHARRHHSATDTWFFSGLPGAYGTIAPEDGPAAVGNFTFSAWLVPRPDTDGFIASKGTSNGTLYYGVKVHTNESHVTVMFYYTVIGSNITQVSRATAEKFVENNAWLHVIITVDDGIIEFFLDGNPIPGGVKSIKGEGITDGPASVFIGSDPEGEQRYTGLLQDVRLYRAKLNRSHIHELHTQPAKTDLRNISGYLRYRQDERQKSFVVEVRDDSEEEGEEVFNLQLVAVKGGARLPFPRPSAILRVMKSDNANGLFGFTGACIPDVTEEGSTISCVIERMRGSLDHVYVNYSVTQPDSVDSETPASQDFVNATGAVLFMPGQRSEVLNLLVLDDNLPELAESFQITLVSAESGDGKPGSTPTSGASIDPNNSVNTVTVTASDHPYVQFSLPPGEGLISPALEPAHITVSEEDGQVRLLVARAQGLLGRVMVGYRTTPFTASSPEDYEDSEGMLDFLPGERLKFVTVTIIDNPVPELDKIFRVELYNADGGVDQFLRSEGSGSGESDSDFLLPSYHHHASLGVASRITVTIAASDDAHGVFQFSPESLSVNGTEPEDGRSSVILQVDRSFGDLSNVTVYWEADSSSEGELLSRLGNITFDVGQMSENIIINVAQDEIPELDKRFSVSLVNVSHGRLGVHTFATLTVLSSDDPYGVFVFANVTSSVRLPEGDSTVSLTILRQRGLMGQVQVTYGTLNEAQPEPFRTPGVGRATEGRDFVPLLDSVVFLPNQTEANITLQVLDDEDPERDESVFVKLISVQLIKGEQERLLSDSPSLGPRSEIVAQVIVEASDDAFGVLQLSASAVSVAEHYVGPIINVTRVGGIFADVSVKFRAVPLTARVSEDYSVASTDVVLLEGESSKSVPIYVINDVVPELEETFLIELINQTTGGALLGELTRAIITILPSDDPFGAFVFQAVPVTIEEPGSNSMEVTLPIVRNAGTIGTVVVQWQATVNGKLAVGDIRPTSGEVTFAPGETMKTLQVEILADDVPEITEIIKVELIGASNGGNLGADTSVDIIVPANDNPYGTVYFQQSVYRIQEPLEGVFRANITVQRRGGHFGRLEIVYSTSEIDIVSLAQADGQNLQMYYDLPKPGVPSTAPLRTVNITGQTDPLDACAAACLRERACQAFSLSSGVTSPSCTWVTSGADQLTSESQVMTYVKNATAAAVLFSAQAVAGSDYTPVTAQSAFMDDGSGVTNLTVPILTDKFPEMDESFSIQILKVELINLTVAQKNLPSIGQPDKAVITIGMNGDAFGVFLIYTLSPNATDEGLYLEVREEPMVVVPLVIERRGGNLGRVTVEWRFVGGKATPDADFTGTGGTLIFDGELKKTVEIVIRDDIEPEDNESLMIGLVNAEGGSRILPSSDTVTIVILANDNVAGIVGFHPSSRSVIAREGEKLSLLVLRTAPGQGNVTVDWAIQGPLVHRTFTQTSGTLFFTEAELNNTIVLQLLDDAAPEDKDEYKVSLSNIQTFGVAVTGHAALDAQGSEAVLTVDTSDEPYGLLSIAPSSLKVNTEEQDRTINIYVNREFGASGAVNITYEVIRGSLQDLSKVEGALADPGQDFIAGTGSVILQDGQTSVAIPVTILEDDIPELQEFFLVNITSAVLVTTLATVPQLDTQGLVAEVSIAANDGIRGIIEWTNTMFEVNETIGALTLVAYRNKGTYGNVSLFFYAQNLEAQQGLDYNNSETMLHFVDGERHKFVEVQIIDDAIPEGAERFQLILSEPSPGLELGTNTTATVNILASDDGHGVISFNTSEHFLLKEPTSLSGLSESVATLYVVRNPEEGTFGTVTVQFTITDANGSLAEGDLMPAQGFVVLEDGVRFKMLEIWAVLDAEPEVNETFTVTLSNPTGGARLGDQLHIFVTILENLAPSGLFLVADEGGHTVFLTVSRSNGLESAVSVEWETQSDTAIASGDISVSIKSNSFLDNPTSAWCSLPESPSFLAMRLDRRPMVGSSHTLATLYRWQGVFVPIEIFVWTRGSFTLHQTLDFEQDILSVTPFTREAVPYLLVCIDRQTVSCLLLQWTNGRFQNPQPLQVAGRAIHVETINTRVEDTILLVLIEAYVVLAGRNGSSLYSWRSDVNLLAMILKAPPAISFFSLIVPSLNTTKTLLASSEETSSTVYEFTSVSNQSDFIPSFGELHFAPGDSELEIAVNIIDDDIPEEQEHFQVSLKNPKGGAEIGFGGQVTVIVPTNDDAHGVIGFAQNSLSVEVEELEQNNQISLSVERKRGTFGRLTVHWAANGSLADIYPTSGVVTFSEGQSVAIISLTVIADGVPELRESVTITLMDVTTVGLQDLRQAAVIDKQRAQAFLTILPNGSPYGVIGWHLDSQFTLTQEPEINVTLSIVREQGSSGEVEIHYQTRPALYQPPSNQASAGQDYTPKDNTIIMINGATVALDDIPELAESFLVNITSVELVRGSVGAGQPSVKRPGMEVAEVTIQENDDPRGILKFNVSEDVSGIVLAYEIPPPDNILHLSVVRLAGTTGRLVLYWDAEPVTADLNDFRPTSGNITFQDGQREATIAVTILDDERVETSETFRVNLLRVIGGARLGDLTSVTISIPPNDSPLGRFGFQELEFTIREPEFVDDPAAVATLSVLRSEGGEGAVTLGWQLEDEASDDLSPLNGTLVFTETESMKTFMVRALADTELEGDEQFIVRLFPSASGAVIDPLNGMATITIRADKAALGIIGISESSRKILIGEPQGDYNGSAMVSLVRGPGVFGEVQVYWNITPAVVSEFEAISGSVTMRDRQSAATILLKALDDELPEEHREYQLTLTSTTSGLEISPMAKHARIIMAASDNPYGLFSLTQHQIMVNVTVNRSLGSLGSVWVTYQTSAHTAVSGEDFASASGRLLFTSGQTSQQVTLHIQDDNLPEGPEMFFLNITEVDGVDYTVRESGLQQDQPPAIGNISTLAVVILKNDNAEGILEFRQDYSNITVEEDVGSVSIPVVRRMGSYGLVSAQFISRGMGATPDLDYILNNGSVMFVHGQNTSHINITIVDDLDSENAEIFEVLLVGATGGAVLGSQRVARVTIAKSDSVSGVVRFLNESLITLVNPNSTLKLNLVLERAGGLVGDATVAWFIRGPNSRDVLPPSNTDIREPVNGSFFFRDGEEGAHSIELRILPHGEVEVEEMFVIELSIMSGELEVDPQAGSITLKIEKFGDPNGIVQFTEDALQERVYNESTEAEGPFNISLSVTRREGVMGNITVHWQIQSDSDIAGDFLVLAGSVMILEGQREAEIVLSLMPDTVPELEELYTVRLSAVEGGATLDANPNLITMRIRVLANDEPHGVFSLNPEQQSIVVIGAGSEVTRALVMNVTRLAGLFGNASVGYRISGGIDEVMDIEEILGGQVFLSDGESLRAELTDVRLVSLVLGSPPRLLHEASVVTVIVPEEAASSEVGFASLALQVSSIETGACEAKVTRTGLFGDIRVQWTAGYPSGQAPLGLGLGTITPSSGSLKMAHGERTKDISLTAVADASEATSYAIHLSAATSSSTVKLRSGFTVAEVEPLGIYQFAPDSRKLVIAEDIQTITLYVQRLYGSRSNSTRLSYTTVAGSAAAGEDFIAVPDGRLVFDSPRQTNTSFRLSILDDSLSEADEYFHVNLTDVQVLTTDLTWAESVPRLNPQHSVANVTILASDVTGGVLSIGPELVQIPEDRDEDTQQERKVVLRVRRSDSAAGDVRVRVQAYGGLCLSCCTALFPPMQHYILIYCAAVVFYSDGSTTPPPFTLEPVRNLAKEQQDFRLESTIVSFQAGQNEAEVILLILDDSEPEGQEVFFIYLSDPEGGAQITDSPYQGFGAFTKITILGSDFHNGIVGFSFNSLMGQVLDEDSENRTALLFLQRQENRAFEDLQVFWRATFSKAALTLVNNGVNLTGQLVQTSGTVLCRRGEISCALTVEVQDDEAWFLVEIYQVGAGATINETTRFANITLAESDDPQGVIYFAVGHRLPIATLMTTRLSLQVHRRASTASVMSVQYRTVELPREESVGPTIIWPAKAGMDFLKQEGRLTFDVGHRNTSLDIVLTPDLSSSLPTPKRFQVELYNSTGGARVHPQFGLANVTLVSNAASEAVWVLLDQLHQPLDTTILNQVLQGLINKVDKPLSREQMAAVLESPEKVSAERATLQESSRNLTYDLLCALANPSRVDTRGLSHLAEVAERFAFSILTHSQCEMGTILETCPYMTISAFQWYPTQINGHRFRGHNADFFQLPDTLLAVPAASTADCGNLSRIQLTEFRTEHWFLTNDTITALNGKNRGSRPLEDGNEVVYRIHSPGQQIKPGRSMCLLWNQTTASWSSDGRYCRVVKESGNYVECACSHLSIYTAYAEFASLASYNEAFYASGFICISGFALAIISHVLCSRFPMFAAKLLTHMMLSCLGTQICFLVSAFRGRMFSEDSCAALALFSHYFHLSQFFWMLIQAVNFWQVLVMNDEHTERRYLLYFLLGWGLPAVVIIILVIVLLGGFGWTIHSVYGLVQGDVCFIPNIYAALSTAVLVPLICLVAVLVVFIHAYQVTQQWKAYDDIYRGRTNSTEVPLVLYLFLLISLVWLWAGLHMGYRYLWTLILYVIFNCLLGLYVFAVYFAMHNQLCWPTKASYTVEMSGHDSPDSTYQGGGPTSVGGDISKSTQNLISAMEEVSADWERASLRPSSQPSSVYKPSPVMGTYTTEGGFINTNLVTTDEESQEFDDLIFALKTGTGLNVSDNESIPGSHDGGSVTNSQIVELRRIPIADTHL</sequence>
<keyword evidence="7" id="KW-0732">Signal</keyword>
<dbReference type="InterPro" id="IPR026919">
    <property type="entry name" value="ADGRV1"/>
</dbReference>
<feature type="transmembrane region" description="Helical" evidence="22">
    <location>
        <begin position="5673"/>
        <end position="5692"/>
    </location>
</feature>
<evidence type="ECO:0000256" key="10">
    <source>
        <dbReference type="ARBA" id="ARBA00022837"/>
    </source>
</evidence>
<dbReference type="FunFam" id="2.60.40.2030:FF:000007">
    <property type="entry name" value="Adhesion G-protein coupled receptor V1"/>
    <property type="match status" value="5"/>
</dbReference>
<dbReference type="FunFam" id="2.60.40.2030:FF:000009">
    <property type="entry name" value="adhesion G-protein coupled receptor V1"/>
    <property type="match status" value="1"/>
</dbReference>
<dbReference type="FunFam" id="2.60.40.2030:FF:000013">
    <property type="entry name" value="Adhesion G-protein coupled receptor V1"/>
    <property type="match status" value="1"/>
</dbReference>
<dbReference type="InterPro" id="IPR000203">
    <property type="entry name" value="GPS"/>
</dbReference>
<evidence type="ECO:0000313" key="26">
    <source>
        <dbReference type="Proteomes" id="UP000472265"/>
    </source>
</evidence>
<dbReference type="InterPro" id="IPR013320">
    <property type="entry name" value="ConA-like_dom_sf"/>
</dbReference>
<evidence type="ECO:0000256" key="3">
    <source>
        <dbReference type="ARBA" id="ARBA00004651"/>
    </source>
</evidence>
<protein>
    <recommendedName>
        <fullName evidence="18">Adhesion G-protein coupled receptor V1</fullName>
    </recommendedName>
    <alternativeName>
        <fullName evidence="20">G-protein coupled receptor 98</fullName>
    </alternativeName>
    <alternativeName>
        <fullName evidence="19">Very large G-protein coupled receptor 1</fullName>
    </alternativeName>
</protein>
<dbReference type="GO" id="GO:0010855">
    <property type="term" value="F:adenylate cyclase inhibitor activity"/>
    <property type="evidence" value="ECO:0007669"/>
    <property type="project" value="TreeGrafter"/>
</dbReference>
<evidence type="ECO:0000256" key="5">
    <source>
        <dbReference type="ARBA" id="ARBA00022475"/>
    </source>
</evidence>
<feature type="transmembrane region" description="Helical" evidence="22">
    <location>
        <begin position="5836"/>
        <end position="5856"/>
    </location>
</feature>
<dbReference type="PROSITE" id="PS50261">
    <property type="entry name" value="G_PROTEIN_RECEP_F2_4"/>
    <property type="match status" value="1"/>
</dbReference>
<keyword evidence="9" id="KW-0378">Hydrolase</keyword>
<dbReference type="SMART" id="SM00303">
    <property type="entry name" value="GPS"/>
    <property type="match status" value="1"/>
</dbReference>
<dbReference type="InterPro" id="IPR003644">
    <property type="entry name" value="Calx_beta"/>
</dbReference>
<dbReference type="SUPFAM" id="SSF49899">
    <property type="entry name" value="Concanavalin A-like lectins/glucanases"/>
    <property type="match status" value="1"/>
</dbReference>
<feature type="transmembrane region" description="Helical" evidence="22">
    <location>
        <begin position="5743"/>
        <end position="5769"/>
    </location>
</feature>
<name>A0A671Y309_SPAAU</name>
<feature type="transmembrane region" description="Helical" evidence="22">
    <location>
        <begin position="5789"/>
        <end position="5815"/>
    </location>
</feature>
<evidence type="ECO:0000256" key="20">
    <source>
        <dbReference type="ARBA" id="ARBA00083929"/>
    </source>
</evidence>
<dbReference type="GO" id="GO:0016787">
    <property type="term" value="F:hydrolase activity"/>
    <property type="evidence" value="ECO:0007669"/>
    <property type="project" value="UniProtKB-KW"/>
</dbReference>
<dbReference type="GO" id="GO:0071277">
    <property type="term" value="P:cellular response to calcium ion"/>
    <property type="evidence" value="ECO:0007669"/>
    <property type="project" value="TreeGrafter"/>
</dbReference>
<dbReference type="FunFam" id="2.60.40.2030:FF:000028">
    <property type="entry name" value="Adhesion G-protein coupled receptor V1"/>
    <property type="match status" value="1"/>
</dbReference>
<keyword evidence="17" id="KW-0966">Cell projection</keyword>
<dbReference type="GO" id="GO:0007605">
    <property type="term" value="P:sensory perception of sound"/>
    <property type="evidence" value="ECO:0007669"/>
    <property type="project" value="TreeGrafter"/>
</dbReference>
<dbReference type="GO" id="GO:0048513">
    <property type="term" value="P:animal organ development"/>
    <property type="evidence" value="ECO:0007669"/>
    <property type="project" value="UniProtKB-ARBA"/>
</dbReference>
<evidence type="ECO:0000256" key="15">
    <source>
        <dbReference type="ARBA" id="ARBA00023170"/>
    </source>
</evidence>
<feature type="region of interest" description="Disordered" evidence="21">
    <location>
        <begin position="1656"/>
        <end position="1677"/>
    </location>
</feature>
<keyword evidence="6 22" id="KW-0812">Transmembrane</keyword>
<dbReference type="SUPFAM" id="SSF141072">
    <property type="entry name" value="CalX-like"/>
    <property type="match status" value="38"/>
</dbReference>
<dbReference type="GO" id="GO:0007166">
    <property type="term" value="P:cell surface receptor signaling pathway"/>
    <property type="evidence" value="ECO:0007669"/>
    <property type="project" value="InterPro"/>
</dbReference>
<dbReference type="InterPro" id="IPR017981">
    <property type="entry name" value="GPCR_2-like_7TM"/>
</dbReference>
<evidence type="ECO:0000256" key="8">
    <source>
        <dbReference type="ARBA" id="ARBA00022737"/>
    </source>
</evidence>
<evidence type="ECO:0000256" key="2">
    <source>
        <dbReference type="ARBA" id="ARBA00004437"/>
    </source>
</evidence>
<dbReference type="FunFam" id="2.60.40.2030:FF:000020">
    <property type="entry name" value="Adhesion G protein-coupled receptor V1"/>
    <property type="match status" value="1"/>
</dbReference>
<evidence type="ECO:0000259" key="23">
    <source>
        <dbReference type="PROSITE" id="PS50221"/>
    </source>
</evidence>
<evidence type="ECO:0000313" key="25">
    <source>
        <dbReference type="Ensembl" id="ENSSAUP00010056812.1"/>
    </source>
</evidence>
<dbReference type="FunFam" id="2.60.40.2030:FF:000023">
    <property type="entry name" value="Adhesion G protein-coupled receptor V1"/>
    <property type="match status" value="1"/>
</dbReference>
<dbReference type="CDD" id="cd13952">
    <property type="entry name" value="7tm_classB"/>
    <property type="match status" value="1"/>
</dbReference>
<reference evidence="25" key="3">
    <citation type="submission" date="2025-09" db="UniProtKB">
        <authorList>
            <consortium name="Ensembl"/>
        </authorList>
    </citation>
    <scope>IDENTIFICATION</scope>
</reference>
<keyword evidence="13 22" id="KW-0472">Membrane</keyword>
<dbReference type="GO" id="GO:0007601">
    <property type="term" value="P:visual perception"/>
    <property type="evidence" value="ECO:0007669"/>
    <property type="project" value="TreeGrafter"/>
</dbReference>
<dbReference type="Proteomes" id="UP000472265">
    <property type="component" value="Chromosome 5"/>
</dbReference>
<dbReference type="GO" id="GO:0005737">
    <property type="term" value="C:cytoplasm"/>
    <property type="evidence" value="ECO:0007669"/>
    <property type="project" value="TreeGrafter"/>
</dbReference>
<dbReference type="Pfam" id="PF13385">
    <property type="entry name" value="Laminin_G_3"/>
    <property type="match status" value="1"/>
</dbReference>
<keyword evidence="15" id="KW-0675">Receptor</keyword>
<keyword evidence="11 22" id="KW-1133">Transmembrane helix</keyword>
<reference evidence="25" key="1">
    <citation type="submission" date="2021-04" db="EMBL/GenBank/DDBJ databases">
        <authorList>
            <consortium name="Wellcome Sanger Institute Data Sharing"/>
        </authorList>
    </citation>
    <scope>NUCLEOTIDE SEQUENCE [LARGE SCALE GENOMIC DNA]</scope>
</reference>
<feature type="transmembrane region" description="Helical" evidence="22">
    <location>
        <begin position="5640"/>
        <end position="5661"/>
    </location>
</feature>
<organism evidence="25 26">
    <name type="scientific">Sparus aurata</name>
    <name type="common">Gilthead sea bream</name>
    <dbReference type="NCBI Taxonomy" id="8175"/>
    <lineage>
        <taxon>Eukaryota</taxon>
        <taxon>Metazoa</taxon>
        <taxon>Chordata</taxon>
        <taxon>Craniata</taxon>
        <taxon>Vertebrata</taxon>
        <taxon>Euteleostomi</taxon>
        <taxon>Actinopterygii</taxon>
        <taxon>Neopterygii</taxon>
        <taxon>Teleostei</taxon>
        <taxon>Neoteleostei</taxon>
        <taxon>Acanthomorphata</taxon>
        <taxon>Eupercaria</taxon>
        <taxon>Spariformes</taxon>
        <taxon>Sparidae</taxon>
        <taxon>Sparus</taxon>
    </lineage>
</organism>
<evidence type="ECO:0000256" key="4">
    <source>
        <dbReference type="ARBA" id="ARBA00007343"/>
    </source>
</evidence>
<evidence type="ECO:0000259" key="24">
    <source>
        <dbReference type="PROSITE" id="PS50261"/>
    </source>
</evidence>
<dbReference type="Gene3D" id="1.20.1070.10">
    <property type="entry name" value="Rhodopsin 7-helix transmembrane proteins"/>
    <property type="match status" value="1"/>
</dbReference>
<dbReference type="InterPro" id="IPR009039">
    <property type="entry name" value="EAR"/>
</dbReference>
<reference evidence="25" key="2">
    <citation type="submission" date="2025-08" db="UniProtKB">
        <authorList>
            <consortium name="Ensembl"/>
        </authorList>
    </citation>
    <scope>IDENTIFICATION</scope>
</reference>
<dbReference type="Ensembl" id="ENSSAUT00010059668.1">
    <property type="protein sequence ID" value="ENSSAUP00010056812.1"/>
    <property type="gene ID" value="ENSSAUG00010023260.1"/>
</dbReference>
<dbReference type="FunFam" id="2.60.40.2030:FF:000017">
    <property type="entry name" value="Adhesion G protein-coupled receptor V1"/>
    <property type="match status" value="5"/>
</dbReference>
<dbReference type="PROSITE" id="PS50221">
    <property type="entry name" value="GAIN_B"/>
    <property type="match status" value="1"/>
</dbReference>
<dbReference type="Pfam" id="PF03160">
    <property type="entry name" value="Calx-beta"/>
    <property type="match status" value="33"/>
</dbReference>
<keyword evidence="5" id="KW-1003">Cell membrane</keyword>
<dbReference type="PROSITE" id="PS50912">
    <property type="entry name" value="EAR"/>
    <property type="match status" value="1"/>
</dbReference>
<keyword evidence="26" id="KW-1185">Reference proteome</keyword>
<evidence type="ECO:0000256" key="12">
    <source>
        <dbReference type="ARBA" id="ARBA00023040"/>
    </source>
</evidence>
<comment type="similarity">
    <text evidence="4">Belongs to the G-protein coupled receptor 2 family. Adhesion G-protein coupled receptor (ADGR) subfamily.</text>
</comment>
<dbReference type="GO" id="GO:0004930">
    <property type="term" value="F:G protein-coupled receptor activity"/>
    <property type="evidence" value="ECO:0007669"/>
    <property type="project" value="UniProtKB-KW"/>
</dbReference>
<evidence type="ECO:0000256" key="14">
    <source>
        <dbReference type="ARBA" id="ARBA00023157"/>
    </source>
</evidence>
<feature type="transmembrane region" description="Helical" evidence="22">
    <location>
        <begin position="5862"/>
        <end position="5886"/>
    </location>
</feature>
<dbReference type="GeneTree" id="ENSGT00940000154880"/>
<dbReference type="Gene3D" id="2.60.40.2030">
    <property type="match status" value="34"/>
</dbReference>
<dbReference type="PANTHER" id="PTHR46682:SF1">
    <property type="entry name" value="ADHESION G-PROTEIN COUPLED RECEPTOR V1"/>
    <property type="match status" value="1"/>
</dbReference>
<keyword evidence="14" id="KW-1015">Disulfide bond</keyword>
<evidence type="ECO:0000256" key="19">
    <source>
        <dbReference type="ARBA" id="ARBA00078072"/>
    </source>
</evidence>
<keyword evidence="16" id="KW-0807">Transducer</keyword>
<feature type="domain" description="G-protein coupled receptors family 2 profile 2" evidence="24">
    <location>
        <begin position="5637"/>
        <end position="5888"/>
    </location>
</feature>
<feature type="transmembrane region" description="Helical" evidence="22">
    <location>
        <begin position="5712"/>
        <end position="5731"/>
    </location>
</feature>